<dbReference type="Proteomes" id="UP001497522">
    <property type="component" value="Chromosome 13"/>
</dbReference>
<accession>A0ABP1AJ49</accession>
<evidence type="ECO:0000256" key="1">
    <source>
        <dbReference type="ARBA" id="ARBA00038362"/>
    </source>
</evidence>
<dbReference type="CDD" id="cd07067">
    <property type="entry name" value="HP_PGM_like"/>
    <property type="match status" value="1"/>
</dbReference>
<gene>
    <name evidence="2" type="ORF">CSSPJE1EN2_LOCUS5545</name>
</gene>
<evidence type="ECO:0000313" key="2">
    <source>
        <dbReference type="EMBL" id="CAK9862550.1"/>
    </source>
</evidence>
<dbReference type="Gene3D" id="3.40.50.1240">
    <property type="entry name" value="Phosphoglycerate mutase-like"/>
    <property type="match status" value="1"/>
</dbReference>
<evidence type="ECO:0008006" key="4">
    <source>
        <dbReference type="Google" id="ProtNLM"/>
    </source>
</evidence>
<protein>
    <recommendedName>
        <fullName evidence="4">Phosphoglycerate mutase</fullName>
    </recommendedName>
</protein>
<organism evidence="2 3">
    <name type="scientific">Sphagnum jensenii</name>
    <dbReference type="NCBI Taxonomy" id="128206"/>
    <lineage>
        <taxon>Eukaryota</taxon>
        <taxon>Viridiplantae</taxon>
        <taxon>Streptophyta</taxon>
        <taxon>Embryophyta</taxon>
        <taxon>Bryophyta</taxon>
        <taxon>Sphagnophytina</taxon>
        <taxon>Sphagnopsida</taxon>
        <taxon>Sphagnales</taxon>
        <taxon>Sphagnaceae</taxon>
        <taxon>Sphagnum</taxon>
    </lineage>
</organism>
<dbReference type="EMBL" id="OZ023714">
    <property type="protein sequence ID" value="CAK9862550.1"/>
    <property type="molecule type" value="Genomic_DNA"/>
</dbReference>
<sequence>MNSALAAPVHNWQAAHKISSWPPSCCGQRIQNKNRKNHALKRFIGRGVVTTTTTTTTTLTSSSLWGASVRRAQEDDENVDGGGDSWERRCHMCTRRSVSVGVAEAVHAAGPDSTGDAFGVTKGVTVDRNGATSSNALLVADRSLSSPFTGGAYDFQRATEPLIPTPLQAAKTIVLVRHGLSSWNEEGRVQGSSDLSLLSEKGKAQAQRVREAIMHMKFEKCFASPISRAKTSAEIIWEGRDEPLIFLDTLREANLMVLEGMRNVDAKEQYPELYRAWREDPKNFNVNGVYPVVDLWDKARNAWEDILAGQGELVLVVTHKSILRALICTALGMGPDRFRAIDVHNAGVSTFTVNTRGEPMLQSLNMTAHLHVDGVHYLHKGGVELEFSRSH</sequence>
<proteinExistence type="inferred from homology"/>
<evidence type="ECO:0000313" key="3">
    <source>
        <dbReference type="Proteomes" id="UP001497522"/>
    </source>
</evidence>
<dbReference type="InterPro" id="IPR050275">
    <property type="entry name" value="PGM_Phosphatase"/>
</dbReference>
<comment type="similarity">
    <text evidence="1">Belongs to the phosphoglycerate mutase family.</text>
</comment>
<name>A0ABP1AJ49_9BRYO</name>
<dbReference type="Pfam" id="PF00300">
    <property type="entry name" value="His_Phos_1"/>
    <property type="match status" value="1"/>
</dbReference>
<dbReference type="SUPFAM" id="SSF53254">
    <property type="entry name" value="Phosphoglycerate mutase-like"/>
    <property type="match status" value="1"/>
</dbReference>
<dbReference type="PANTHER" id="PTHR48100:SF27">
    <property type="entry name" value="OS01G0237100 PROTEIN"/>
    <property type="match status" value="1"/>
</dbReference>
<reference evidence="2" key="1">
    <citation type="submission" date="2024-03" db="EMBL/GenBank/DDBJ databases">
        <authorList>
            <consortium name="ELIXIR-Norway"/>
            <consortium name="Elixir Norway"/>
        </authorList>
    </citation>
    <scope>NUCLEOTIDE SEQUENCE</scope>
</reference>
<dbReference type="InterPro" id="IPR013078">
    <property type="entry name" value="His_Pase_superF_clade-1"/>
</dbReference>
<dbReference type="SMART" id="SM00855">
    <property type="entry name" value="PGAM"/>
    <property type="match status" value="1"/>
</dbReference>
<dbReference type="InterPro" id="IPR029033">
    <property type="entry name" value="His_PPase_superfam"/>
</dbReference>
<dbReference type="PANTHER" id="PTHR48100">
    <property type="entry name" value="BROAD-SPECIFICITY PHOSPHATASE YOR283W-RELATED"/>
    <property type="match status" value="1"/>
</dbReference>
<keyword evidence="3" id="KW-1185">Reference proteome</keyword>